<accession>A0A8S2GB09</accession>
<dbReference type="Proteomes" id="UP000682733">
    <property type="component" value="Unassembled WGS sequence"/>
</dbReference>
<dbReference type="AlphaFoldDB" id="A0A8S2GB09"/>
<feature type="region of interest" description="Disordered" evidence="1">
    <location>
        <begin position="1"/>
        <end position="93"/>
    </location>
</feature>
<evidence type="ECO:0000313" key="4">
    <source>
        <dbReference type="Proteomes" id="UP000677228"/>
    </source>
</evidence>
<evidence type="ECO:0000256" key="1">
    <source>
        <dbReference type="SAM" id="MobiDB-lite"/>
    </source>
</evidence>
<sequence length="93" mass="10914">MSKQNYYHHNSSSSSSYFSTNQRHYNHNNNNQSRSITPTADWERPDSRRLSPLLPPVASSSQVRRRDESRPYAHTTSSEELQDHRSRQSQHNT</sequence>
<proteinExistence type="predicted"/>
<dbReference type="EMBL" id="CAJOBA010108430">
    <property type="protein sequence ID" value="CAF4545782.1"/>
    <property type="molecule type" value="Genomic_DNA"/>
</dbReference>
<protein>
    <submittedName>
        <fullName evidence="2">Uncharacterized protein</fullName>
    </submittedName>
</protein>
<evidence type="ECO:0000313" key="2">
    <source>
        <dbReference type="EMBL" id="CAF1671175.1"/>
    </source>
</evidence>
<gene>
    <name evidence="2" type="ORF">OVA965_LOCUS45731</name>
    <name evidence="3" type="ORF">TMI583_LOCUS49501</name>
</gene>
<feature type="compositionally biased region" description="Low complexity" evidence="1">
    <location>
        <begin position="1"/>
        <end position="35"/>
    </location>
</feature>
<name>A0A8S2GB09_9BILA</name>
<reference evidence="2" key="1">
    <citation type="submission" date="2021-02" db="EMBL/GenBank/DDBJ databases">
        <authorList>
            <person name="Nowell W R."/>
        </authorList>
    </citation>
    <scope>NUCLEOTIDE SEQUENCE</scope>
</reference>
<feature type="compositionally biased region" description="Low complexity" evidence="1">
    <location>
        <begin position="50"/>
        <end position="61"/>
    </location>
</feature>
<dbReference type="EMBL" id="CAJNOK010074638">
    <property type="protein sequence ID" value="CAF1671175.1"/>
    <property type="molecule type" value="Genomic_DNA"/>
</dbReference>
<comment type="caution">
    <text evidence="2">The sequence shown here is derived from an EMBL/GenBank/DDBJ whole genome shotgun (WGS) entry which is preliminary data.</text>
</comment>
<evidence type="ECO:0000313" key="3">
    <source>
        <dbReference type="EMBL" id="CAF4545782.1"/>
    </source>
</evidence>
<organism evidence="2 4">
    <name type="scientific">Didymodactylos carnosus</name>
    <dbReference type="NCBI Taxonomy" id="1234261"/>
    <lineage>
        <taxon>Eukaryota</taxon>
        <taxon>Metazoa</taxon>
        <taxon>Spiralia</taxon>
        <taxon>Gnathifera</taxon>
        <taxon>Rotifera</taxon>
        <taxon>Eurotatoria</taxon>
        <taxon>Bdelloidea</taxon>
        <taxon>Philodinida</taxon>
        <taxon>Philodinidae</taxon>
        <taxon>Didymodactylos</taxon>
    </lineage>
</organism>
<feature type="non-terminal residue" evidence="2">
    <location>
        <position position="93"/>
    </location>
</feature>
<dbReference type="Proteomes" id="UP000677228">
    <property type="component" value="Unassembled WGS sequence"/>
</dbReference>